<comment type="caution">
    <text evidence="2">The sequence shown here is derived from an EMBL/GenBank/DDBJ whole genome shotgun (WGS) entry which is preliminary data.</text>
</comment>
<reference evidence="2" key="1">
    <citation type="submission" date="2020-06" db="EMBL/GenBank/DDBJ databases">
        <authorList>
            <person name="Li T."/>
            <person name="Hu X."/>
            <person name="Zhang T."/>
            <person name="Song X."/>
            <person name="Zhang H."/>
            <person name="Dai N."/>
            <person name="Sheng W."/>
            <person name="Hou X."/>
            <person name="Wei L."/>
        </authorList>
    </citation>
    <scope>NUCLEOTIDE SEQUENCE</scope>
    <source>
        <strain evidence="2">3651</strain>
        <tissue evidence="2">Leaf</tissue>
    </source>
</reference>
<feature type="compositionally biased region" description="Polar residues" evidence="1">
    <location>
        <begin position="47"/>
        <end position="68"/>
    </location>
</feature>
<feature type="compositionally biased region" description="Polar residues" evidence="1">
    <location>
        <begin position="9"/>
        <end position="22"/>
    </location>
</feature>
<protein>
    <submittedName>
        <fullName evidence="2">Uncharacterized protein</fullName>
    </submittedName>
</protein>
<name>A0AAE1YWX5_9LAMI</name>
<feature type="compositionally biased region" description="Polar residues" evidence="1">
    <location>
        <begin position="103"/>
        <end position="134"/>
    </location>
</feature>
<keyword evidence="3" id="KW-1185">Reference proteome</keyword>
<organism evidence="2 3">
    <name type="scientific">Sesamum alatum</name>
    <dbReference type="NCBI Taxonomy" id="300844"/>
    <lineage>
        <taxon>Eukaryota</taxon>
        <taxon>Viridiplantae</taxon>
        <taxon>Streptophyta</taxon>
        <taxon>Embryophyta</taxon>
        <taxon>Tracheophyta</taxon>
        <taxon>Spermatophyta</taxon>
        <taxon>Magnoliopsida</taxon>
        <taxon>eudicotyledons</taxon>
        <taxon>Gunneridae</taxon>
        <taxon>Pentapetalae</taxon>
        <taxon>asterids</taxon>
        <taxon>lamiids</taxon>
        <taxon>Lamiales</taxon>
        <taxon>Pedaliaceae</taxon>
        <taxon>Sesamum</taxon>
    </lineage>
</organism>
<reference evidence="2" key="2">
    <citation type="journal article" date="2024" name="Plant">
        <title>Genomic evolution and insights into agronomic trait innovations of Sesamum species.</title>
        <authorList>
            <person name="Miao H."/>
            <person name="Wang L."/>
            <person name="Qu L."/>
            <person name="Liu H."/>
            <person name="Sun Y."/>
            <person name="Le M."/>
            <person name="Wang Q."/>
            <person name="Wei S."/>
            <person name="Zheng Y."/>
            <person name="Lin W."/>
            <person name="Duan Y."/>
            <person name="Cao H."/>
            <person name="Xiong S."/>
            <person name="Wang X."/>
            <person name="Wei L."/>
            <person name="Li C."/>
            <person name="Ma Q."/>
            <person name="Ju M."/>
            <person name="Zhao R."/>
            <person name="Li G."/>
            <person name="Mu C."/>
            <person name="Tian Q."/>
            <person name="Mei H."/>
            <person name="Zhang T."/>
            <person name="Gao T."/>
            <person name="Zhang H."/>
        </authorList>
    </citation>
    <scope>NUCLEOTIDE SEQUENCE</scope>
    <source>
        <strain evidence="2">3651</strain>
    </source>
</reference>
<sequence length="141" mass="15652">MQRPPQYVSRPSFTQPRSSMQRPNFVPPRTGQFTSPFQVPPQPAQRPETTQPPSNNNPQGTLQPSQRPMQHAPRRRKQSAPVSKSAKMQKMAEGTGISFQRECCSSTRPILSSQLKRLSSSYRPDIGSSSSKGQDASGKKN</sequence>
<dbReference type="Proteomes" id="UP001293254">
    <property type="component" value="Unassembled WGS sequence"/>
</dbReference>
<gene>
    <name evidence="2" type="ORF">Salat_0145600</name>
</gene>
<dbReference type="AlphaFoldDB" id="A0AAE1YWX5"/>
<evidence type="ECO:0000313" key="3">
    <source>
        <dbReference type="Proteomes" id="UP001293254"/>
    </source>
</evidence>
<proteinExistence type="predicted"/>
<feature type="region of interest" description="Disordered" evidence="1">
    <location>
        <begin position="1"/>
        <end position="141"/>
    </location>
</feature>
<dbReference type="EMBL" id="JACGWO010000001">
    <property type="protein sequence ID" value="KAK4438115.1"/>
    <property type="molecule type" value="Genomic_DNA"/>
</dbReference>
<evidence type="ECO:0000313" key="2">
    <source>
        <dbReference type="EMBL" id="KAK4438115.1"/>
    </source>
</evidence>
<evidence type="ECO:0000256" key="1">
    <source>
        <dbReference type="SAM" id="MobiDB-lite"/>
    </source>
</evidence>
<accession>A0AAE1YWX5</accession>